<dbReference type="Proteomes" id="UP000078541">
    <property type="component" value="Unassembled WGS sequence"/>
</dbReference>
<gene>
    <name evidence="1" type="ORF">ALC56_09543</name>
</gene>
<proteinExistence type="predicted"/>
<accession>A0A195F699</accession>
<protein>
    <submittedName>
        <fullName evidence="1">Uncharacterized protein</fullName>
    </submittedName>
</protein>
<evidence type="ECO:0000313" key="2">
    <source>
        <dbReference type="Proteomes" id="UP000078541"/>
    </source>
</evidence>
<dbReference type="EMBL" id="KQ981756">
    <property type="protein sequence ID" value="KYN36120.1"/>
    <property type="molecule type" value="Genomic_DNA"/>
</dbReference>
<sequence>MKVEGIVDDGRREHYRLERIC</sequence>
<evidence type="ECO:0000313" key="1">
    <source>
        <dbReference type="EMBL" id="KYN36120.1"/>
    </source>
</evidence>
<name>A0A195F699_9HYME</name>
<reference evidence="1 2" key="1">
    <citation type="submission" date="2016-03" db="EMBL/GenBank/DDBJ databases">
        <title>Trachymyrmex septentrionalis WGS genome.</title>
        <authorList>
            <person name="Nygaard S."/>
            <person name="Hu H."/>
            <person name="Boomsma J."/>
            <person name="Zhang G."/>
        </authorList>
    </citation>
    <scope>NUCLEOTIDE SEQUENCE [LARGE SCALE GENOMIC DNA]</scope>
    <source>
        <strain evidence="1">Tsep2-gDNA-1</strain>
        <tissue evidence="1">Whole body</tissue>
    </source>
</reference>
<keyword evidence="2" id="KW-1185">Reference proteome</keyword>
<organism evidence="1 2">
    <name type="scientific">Trachymyrmex septentrionalis</name>
    <dbReference type="NCBI Taxonomy" id="34720"/>
    <lineage>
        <taxon>Eukaryota</taxon>
        <taxon>Metazoa</taxon>
        <taxon>Ecdysozoa</taxon>
        <taxon>Arthropoda</taxon>
        <taxon>Hexapoda</taxon>
        <taxon>Insecta</taxon>
        <taxon>Pterygota</taxon>
        <taxon>Neoptera</taxon>
        <taxon>Endopterygota</taxon>
        <taxon>Hymenoptera</taxon>
        <taxon>Apocrita</taxon>
        <taxon>Aculeata</taxon>
        <taxon>Formicoidea</taxon>
        <taxon>Formicidae</taxon>
        <taxon>Myrmicinae</taxon>
        <taxon>Trachymyrmex</taxon>
    </lineage>
</organism>
<dbReference type="AlphaFoldDB" id="A0A195F699"/>